<dbReference type="FunFam" id="1.10.3810.10:FF:000003">
    <property type="entry name" value="Penicillin-binding protein 1a"/>
    <property type="match status" value="1"/>
</dbReference>
<evidence type="ECO:0000256" key="13">
    <source>
        <dbReference type="ARBA" id="ARBA00022989"/>
    </source>
</evidence>
<evidence type="ECO:0000313" key="25">
    <source>
        <dbReference type="Proteomes" id="UP000597507"/>
    </source>
</evidence>
<evidence type="ECO:0000256" key="14">
    <source>
        <dbReference type="ARBA" id="ARBA00023136"/>
    </source>
</evidence>
<evidence type="ECO:0000256" key="2">
    <source>
        <dbReference type="ARBA" id="ARBA00004752"/>
    </source>
</evidence>
<evidence type="ECO:0000256" key="8">
    <source>
        <dbReference type="ARBA" id="ARBA00022679"/>
    </source>
</evidence>
<comment type="pathway">
    <text evidence="2">Cell wall biogenesis; peptidoglycan biosynthesis.</text>
</comment>
<dbReference type="EMBL" id="BMKS01000001">
    <property type="protein sequence ID" value="GGG17206.1"/>
    <property type="molecule type" value="Genomic_DNA"/>
</dbReference>
<evidence type="ECO:0000256" key="20">
    <source>
        <dbReference type="SAM" id="MobiDB-lite"/>
    </source>
</evidence>
<comment type="catalytic activity">
    <reaction evidence="18">
        <text>[GlcNAc-(1-&gt;4)-Mur2Ac(oyl-L-Ala-gamma-D-Glu-L-Lys-D-Ala-D-Ala)](n)-di-trans,octa-cis-undecaprenyl diphosphate + beta-D-GlcNAc-(1-&gt;4)-Mur2Ac(oyl-L-Ala-gamma-D-Glu-L-Lys-D-Ala-D-Ala)-di-trans,octa-cis-undecaprenyl diphosphate = [GlcNAc-(1-&gt;4)-Mur2Ac(oyl-L-Ala-gamma-D-Glu-L-Lys-D-Ala-D-Ala)](n+1)-di-trans,octa-cis-undecaprenyl diphosphate + di-trans,octa-cis-undecaprenyl diphosphate + H(+)</text>
        <dbReference type="Rhea" id="RHEA:23708"/>
        <dbReference type="Rhea" id="RHEA-COMP:9602"/>
        <dbReference type="Rhea" id="RHEA-COMP:9603"/>
        <dbReference type="ChEBI" id="CHEBI:15378"/>
        <dbReference type="ChEBI" id="CHEBI:58405"/>
        <dbReference type="ChEBI" id="CHEBI:60033"/>
        <dbReference type="ChEBI" id="CHEBI:78435"/>
        <dbReference type="EC" id="2.4.99.28"/>
    </reaction>
</comment>
<evidence type="ECO:0000256" key="18">
    <source>
        <dbReference type="ARBA" id="ARBA00049902"/>
    </source>
</evidence>
<dbReference type="PANTHER" id="PTHR32282">
    <property type="entry name" value="BINDING PROTEIN TRANSPEPTIDASE, PUTATIVE-RELATED"/>
    <property type="match status" value="1"/>
</dbReference>
<dbReference type="GO" id="GO:0030288">
    <property type="term" value="C:outer membrane-bounded periplasmic space"/>
    <property type="evidence" value="ECO:0007669"/>
    <property type="project" value="TreeGrafter"/>
</dbReference>
<dbReference type="InterPro" id="IPR036950">
    <property type="entry name" value="PBP_transglycosylase"/>
</dbReference>
<keyword evidence="25" id="KW-1185">Reference proteome</keyword>
<evidence type="ECO:0000259" key="22">
    <source>
        <dbReference type="Pfam" id="PF00905"/>
    </source>
</evidence>
<keyword evidence="10" id="KW-0378">Hydrolase</keyword>
<keyword evidence="11" id="KW-0133">Cell shape</keyword>
<evidence type="ECO:0000256" key="7">
    <source>
        <dbReference type="ARBA" id="ARBA00022676"/>
    </source>
</evidence>
<comment type="caution">
    <text evidence="24">The sequence shown here is derived from an EMBL/GenBank/DDBJ whole genome shotgun (WGS) entry which is preliminary data.</text>
</comment>
<keyword evidence="9 21" id="KW-0812">Transmembrane</keyword>
<keyword evidence="7" id="KW-0328">Glycosyltransferase</keyword>
<reference evidence="24 25" key="1">
    <citation type="journal article" date="2014" name="Int. J. Syst. Evol. Microbiol.">
        <title>Complete genome sequence of Corynebacterium casei LMG S-19264T (=DSM 44701T), isolated from a smear-ripened cheese.</title>
        <authorList>
            <consortium name="US DOE Joint Genome Institute (JGI-PGF)"/>
            <person name="Walter F."/>
            <person name="Albersmeier A."/>
            <person name="Kalinowski J."/>
            <person name="Ruckert C."/>
        </authorList>
    </citation>
    <scope>NUCLEOTIDE SEQUENCE [LARGE SCALE GENOMIC DNA]</scope>
    <source>
        <strain evidence="24 25">CGMCC 1.16330</strain>
    </source>
</reference>
<evidence type="ECO:0000256" key="1">
    <source>
        <dbReference type="ARBA" id="ARBA00004370"/>
    </source>
</evidence>
<comment type="subcellular location">
    <subcellularLocation>
        <location evidence="1">Membrane</location>
    </subcellularLocation>
</comment>
<evidence type="ECO:0000256" key="16">
    <source>
        <dbReference type="ARBA" id="ARBA00023316"/>
    </source>
</evidence>
<evidence type="ECO:0000256" key="19">
    <source>
        <dbReference type="ARBA" id="ARBA00060592"/>
    </source>
</evidence>
<evidence type="ECO:0000256" key="12">
    <source>
        <dbReference type="ARBA" id="ARBA00022984"/>
    </source>
</evidence>
<feature type="region of interest" description="Disordered" evidence="20">
    <location>
        <begin position="1"/>
        <end position="51"/>
    </location>
</feature>
<dbReference type="Pfam" id="PF00905">
    <property type="entry name" value="Transpeptidase"/>
    <property type="match status" value="1"/>
</dbReference>
<dbReference type="GO" id="GO:0006508">
    <property type="term" value="P:proteolysis"/>
    <property type="evidence" value="ECO:0007669"/>
    <property type="project" value="UniProtKB-KW"/>
</dbReference>
<evidence type="ECO:0000256" key="15">
    <source>
        <dbReference type="ARBA" id="ARBA00023268"/>
    </source>
</evidence>
<dbReference type="Pfam" id="PF00912">
    <property type="entry name" value="Transgly"/>
    <property type="match status" value="1"/>
</dbReference>
<feature type="compositionally biased region" description="Basic residues" evidence="20">
    <location>
        <begin position="41"/>
        <end position="51"/>
    </location>
</feature>
<accession>A0A8J2Z7L0</accession>
<evidence type="ECO:0000256" key="17">
    <source>
        <dbReference type="ARBA" id="ARBA00044770"/>
    </source>
</evidence>
<dbReference type="SUPFAM" id="SSF56601">
    <property type="entry name" value="beta-lactamase/transpeptidase-like"/>
    <property type="match status" value="1"/>
</dbReference>
<evidence type="ECO:0000256" key="21">
    <source>
        <dbReference type="SAM" id="Phobius"/>
    </source>
</evidence>
<dbReference type="InterPro" id="IPR001264">
    <property type="entry name" value="Glyco_trans_51"/>
</dbReference>
<feature type="domain" description="Penicillin-binding protein transpeptidase" evidence="22">
    <location>
        <begin position="370"/>
        <end position="608"/>
    </location>
</feature>
<feature type="domain" description="Glycosyl transferase family 51" evidence="23">
    <location>
        <begin position="116"/>
        <end position="282"/>
    </location>
</feature>
<dbReference type="GO" id="GO:0016020">
    <property type="term" value="C:membrane"/>
    <property type="evidence" value="ECO:0007669"/>
    <property type="project" value="UniProtKB-SubCell"/>
</dbReference>
<evidence type="ECO:0000256" key="10">
    <source>
        <dbReference type="ARBA" id="ARBA00022801"/>
    </source>
</evidence>
<evidence type="ECO:0000256" key="4">
    <source>
        <dbReference type="ARBA" id="ARBA00007739"/>
    </source>
</evidence>
<dbReference type="InterPro" id="IPR012338">
    <property type="entry name" value="Beta-lactam/transpept-like"/>
</dbReference>
<dbReference type="GO" id="GO:0008658">
    <property type="term" value="F:penicillin binding"/>
    <property type="evidence" value="ECO:0007669"/>
    <property type="project" value="InterPro"/>
</dbReference>
<dbReference type="GO" id="GO:0008955">
    <property type="term" value="F:peptidoglycan glycosyltransferase activity"/>
    <property type="evidence" value="ECO:0007669"/>
    <property type="project" value="UniProtKB-EC"/>
</dbReference>
<keyword evidence="13 21" id="KW-1133">Transmembrane helix</keyword>
<dbReference type="GO" id="GO:0071555">
    <property type="term" value="P:cell wall organization"/>
    <property type="evidence" value="ECO:0007669"/>
    <property type="project" value="UniProtKB-KW"/>
</dbReference>
<comment type="similarity">
    <text evidence="4">In the N-terminal section; belongs to the glycosyltransferase 51 family.</text>
</comment>
<keyword evidence="16" id="KW-0961">Cell wall biogenesis/degradation</keyword>
<dbReference type="InterPro" id="IPR001460">
    <property type="entry name" value="PCN-bd_Tpept"/>
</dbReference>
<sequence>MASRPAAARHAAPAAARAGPTGGGRGGGGWRSGRARPAARGARRTARGPGPRRRPLPLRLLRWAILLTVWGGVALGCALLWFAYDLPRPEAALAATRRPSVTLLAADGRLLATSGDLYGEPLRLSELPPHLPAALIAIEDRRFREHFGLDPVGMARAAWVNLTAGRVAQGGSTLTQQLAKNLFLTPERSLRRKVQEALLALWLERRFTKDELLEIYLNRVYLGAGAYGVDAAARLYFGVPARRVTLGQAALLAGLPKAPSRLNPRVAPEAAIGRAMEVLGAMAEQGLIPRALVAAEGERLRLVPAPSRDAGWFADWVQGFAGGESLAARFPGAGDLVLRTTLDSRLQAAVEAELAALLAGPGARARVTQGAVVALDAASGAVRAMAGGRDYRESPFNRATQARRQPGSAFKPIVFLAALEQGMRPGDMVADTALRLGHWSPGNGEWRARGEITLEEALAHSVNTAAVRVLQRAGGPRRVAEVAARLGLEADRLPRDASLALGTGEVTLLDLAAAYAAIANGGRRVVPEGIAAARGADGTALAVPRAGGSAAGRAVVAAEHAEALRRMLEAVVRYGTGRAAALPGREVAGKTGTSQDHRDAWFVGFVAAPASGAAAGAGPLVLGIWLGNDDASPMDGVRGGTLAARLFRDILEAYGRGQGAAARERAPRG</sequence>
<evidence type="ECO:0000256" key="6">
    <source>
        <dbReference type="ARBA" id="ARBA00022670"/>
    </source>
</evidence>
<keyword evidence="12" id="KW-0573">Peptidoglycan synthesis</keyword>
<protein>
    <recommendedName>
        <fullName evidence="17">peptidoglycan glycosyltransferase</fullName>
        <ecNumber evidence="17">2.4.99.28</ecNumber>
    </recommendedName>
</protein>
<feature type="transmembrane region" description="Helical" evidence="21">
    <location>
        <begin position="60"/>
        <end position="84"/>
    </location>
</feature>
<comment type="pathway">
    <text evidence="19">Glycan biosynthesis.</text>
</comment>
<gene>
    <name evidence="24" type="ORF">GCM10010964_01810</name>
</gene>
<dbReference type="GO" id="GO:0009252">
    <property type="term" value="P:peptidoglycan biosynthetic process"/>
    <property type="evidence" value="ECO:0007669"/>
    <property type="project" value="UniProtKB-UniPathway"/>
</dbReference>
<dbReference type="EC" id="2.4.99.28" evidence="17"/>
<dbReference type="GO" id="GO:0004180">
    <property type="term" value="F:carboxypeptidase activity"/>
    <property type="evidence" value="ECO:0007669"/>
    <property type="project" value="UniProtKB-KW"/>
</dbReference>
<evidence type="ECO:0000313" key="24">
    <source>
        <dbReference type="EMBL" id="GGG17206.1"/>
    </source>
</evidence>
<evidence type="ECO:0000256" key="5">
    <source>
        <dbReference type="ARBA" id="ARBA00022645"/>
    </source>
</evidence>
<dbReference type="GO" id="GO:0008360">
    <property type="term" value="P:regulation of cell shape"/>
    <property type="evidence" value="ECO:0007669"/>
    <property type="project" value="UniProtKB-KW"/>
</dbReference>
<dbReference type="NCBIfam" id="TIGR02074">
    <property type="entry name" value="PBP_1a_fam"/>
    <property type="match status" value="1"/>
</dbReference>
<dbReference type="AlphaFoldDB" id="A0A8J2Z7L0"/>
<evidence type="ECO:0000256" key="9">
    <source>
        <dbReference type="ARBA" id="ARBA00022692"/>
    </source>
</evidence>
<evidence type="ECO:0000259" key="23">
    <source>
        <dbReference type="Pfam" id="PF00912"/>
    </source>
</evidence>
<dbReference type="InterPro" id="IPR050396">
    <property type="entry name" value="Glycosyltr_51/Transpeptidase"/>
</dbReference>
<comment type="similarity">
    <text evidence="3">In the C-terminal section; belongs to the transpeptidase family.</text>
</comment>
<name>A0A8J2Z7L0_9PROT</name>
<organism evidence="24 25">
    <name type="scientific">Caldovatus sediminis</name>
    <dbReference type="NCBI Taxonomy" id="2041189"/>
    <lineage>
        <taxon>Bacteria</taxon>
        <taxon>Pseudomonadati</taxon>
        <taxon>Pseudomonadota</taxon>
        <taxon>Alphaproteobacteria</taxon>
        <taxon>Acetobacterales</taxon>
        <taxon>Roseomonadaceae</taxon>
        <taxon>Caldovatus</taxon>
    </lineage>
</organism>
<dbReference type="SUPFAM" id="SSF53955">
    <property type="entry name" value="Lysozyme-like"/>
    <property type="match status" value="1"/>
</dbReference>
<keyword evidence="15" id="KW-0511">Multifunctional enzyme</keyword>
<feature type="compositionally biased region" description="Low complexity" evidence="20">
    <location>
        <begin position="1"/>
        <end position="19"/>
    </location>
</feature>
<dbReference type="Gene3D" id="3.40.710.10">
    <property type="entry name" value="DD-peptidase/beta-lactamase superfamily"/>
    <property type="match status" value="1"/>
</dbReference>
<keyword evidence="5" id="KW-0121">Carboxypeptidase</keyword>
<feature type="compositionally biased region" description="Gly residues" evidence="20">
    <location>
        <begin position="20"/>
        <end position="31"/>
    </location>
</feature>
<evidence type="ECO:0000256" key="11">
    <source>
        <dbReference type="ARBA" id="ARBA00022960"/>
    </source>
</evidence>
<dbReference type="InterPro" id="IPR023346">
    <property type="entry name" value="Lysozyme-like_dom_sf"/>
</dbReference>
<dbReference type="UniPathway" id="UPA00219"/>
<keyword evidence="14 21" id="KW-0472">Membrane</keyword>
<dbReference type="Gene3D" id="1.10.3810.10">
    <property type="entry name" value="Biosynthetic peptidoglycan transglycosylase-like"/>
    <property type="match status" value="1"/>
</dbReference>
<evidence type="ECO:0000256" key="3">
    <source>
        <dbReference type="ARBA" id="ARBA00007090"/>
    </source>
</evidence>
<proteinExistence type="inferred from homology"/>
<dbReference type="PANTHER" id="PTHR32282:SF33">
    <property type="entry name" value="PEPTIDOGLYCAN GLYCOSYLTRANSFERASE"/>
    <property type="match status" value="1"/>
</dbReference>
<keyword evidence="8" id="KW-0808">Transferase</keyword>
<keyword evidence="6" id="KW-0645">Protease</keyword>
<dbReference type="Proteomes" id="UP000597507">
    <property type="component" value="Unassembled WGS sequence"/>
</dbReference>